<evidence type="ECO:0000313" key="4">
    <source>
        <dbReference type="RefSeq" id="XP_017871102.1"/>
    </source>
</evidence>
<accession>A0ABM1PV66</accession>
<evidence type="ECO:0000256" key="1">
    <source>
        <dbReference type="SAM" id="Phobius"/>
    </source>
</evidence>
<keyword evidence="1" id="KW-0472">Membrane</keyword>
<keyword evidence="2" id="KW-0732">Signal</keyword>
<feature type="signal peptide" evidence="2">
    <location>
        <begin position="1"/>
        <end position="26"/>
    </location>
</feature>
<protein>
    <submittedName>
        <fullName evidence="4">Uncharacterized protein LOC108619183</fullName>
    </submittedName>
</protein>
<keyword evidence="1" id="KW-0812">Transmembrane</keyword>
<keyword evidence="3" id="KW-1185">Reference proteome</keyword>
<evidence type="ECO:0000256" key="2">
    <source>
        <dbReference type="SAM" id="SignalP"/>
    </source>
</evidence>
<organism evidence="3 4">
    <name type="scientific">Drosophila arizonae</name>
    <name type="common">Fruit fly</name>
    <dbReference type="NCBI Taxonomy" id="7263"/>
    <lineage>
        <taxon>Eukaryota</taxon>
        <taxon>Metazoa</taxon>
        <taxon>Ecdysozoa</taxon>
        <taxon>Arthropoda</taxon>
        <taxon>Hexapoda</taxon>
        <taxon>Insecta</taxon>
        <taxon>Pterygota</taxon>
        <taxon>Neoptera</taxon>
        <taxon>Endopterygota</taxon>
        <taxon>Diptera</taxon>
        <taxon>Brachycera</taxon>
        <taxon>Muscomorpha</taxon>
        <taxon>Ephydroidea</taxon>
        <taxon>Drosophilidae</taxon>
        <taxon>Drosophila</taxon>
    </lineage>
</organism>
<gene>
    <name evidence="4" type="primary">LOC108619183</name>
</gene>
<name>A0ABM1PV66_DROAR</name>
<evidence type="ECO:0000313" key="3">
    <source>
        <dbReference type="Proteomes" id="UP000694904"/>
    </source>
</evidence>
<keyword evidence="1" id="KW-1133">Transmembrane helix</keyword>
<sequence length="616" mass="71514">MLAKRWFALVALCLLDGVFSPASVLADSNAFYNLNFVQDLSLNLHLRHKFNGLITFSDNRKLVKPLVENHYFVSLERFLAVTLRLPLIIYGLQRTIPEPGIIARKTFVFCTVRNLRVEQESMFKVVHKMLEGRHDLRILFILNPGKPHKPSMEEIDTFFRWCWRYHFINVALTYQRIIQNGNDNFTTYDELFSYTPFPKISIQNVTDIGVAFKWEAVDVTDVKGYEFRVPVFQDYAYAFLLPNNKLYGIVGKLVDGFIEHCNGTLRVERTPDVNRFNYHNRTLTWPARGIIDIGVHPFTQLIQKSDEAEGIIVMSPTKTCLMVPVLFPRPLNRFMSFVVRNNGVLLVVILPLLMLGWQLLARNCSKGFFLAFVLFSMQPVNENLFRRLSNAYKMVHMAILLSFFILWNDRTGSLTRAISLTSTPQQIHTVADFLRSPLRIMVTKAEVEMYFKNELLPKALEPRLLVVNSSTLIQHRNSLNTSYAYCASEGAWSIASFQQSRLNPPLFQLLSRDFCTSSTILHIPMGRNSPFRDDFFRFYMHSRLTGVFEKWKAVSFKKAAHAGFIHVIPEDNSFVSMNVQDYMVFIKGYWICIGICVLCLICEIIWKNRVHFRFHW</sequence>
<dbReference type="SUPFAM" id="SSF53850">
    <property type="entry name" value="Periplasmic binding protein-like II"/>
    <property type="match status" value="1"/>
</dbReference>
<reference evidence="4" key="3">
    <citation type="submission" date="2025-08" db="UniProtKB">
        <authorList>
            <consortium name="RefSeq"/>
        </authorList>
    </citation>
    <scope>IDENTIFICATION</scope>
    <source>
        <tissue evidence="4">Whole organism</tissue>
    </source>
</reference>
<feature type="transmembrane region" description="Helical" evidence="1">
    <location>
        <begin position="343"/>
        <end position="360"/>
    </location>
</feature>
<reference evidence="3" key="2">
    <citation type="journal article" date="2016" name="G3 (Bethesda)">
        <title>Genome Evolution in Three Species of Cactophilic Drosophila.</title>
        <authorList>
            <person name="Sanchez-Flores A."/>
            <person name="Penazola F."/>
            <person name="Carpinteyro-Ponce J."/>
            <person name="Nazario-Yepiz N."/>
            <person name="Abreu-Goodger C."/>
            <person name="Machado C.A."/>
            <person name="Markow T.A."/>
        </authorList>
    </citation>
    <scope>NUCLEOTIDE SEQUENCE [LARGE SCALE GENOMIC DNA]</scope>
</reference>
<feature type="transmembrane region" description="Helical" evidence="1">
    <location>
        <begin position="584"/>
        <end position="606"/>
    </location>
</feature>
<proteinExistence type="predicted"/>
<dbReference type="Proteomes" id="UP000694904">
    <property type="component" value="Chromosome 2"/>
</dbReference>
<feature type="chain" id="PRO_5045784930" evidence="2">
    <location>
        <begin position="27"/>
        <end position="616"/>
    </location>
</feature>
<dbReference type="GeneID" id="108619183"/>
<dbReference type="RefSeq" id="XP_017871102.1">
    <property type="nucleotide sequence ID" value="XM_018015613.1"/>
</dbReference>
<reference evidence="3" key="1">
    <citation type="journal article" date="1997" name="Nucleic Acids Res.">
        <title>tRNAscan-SE: a program for improved detection of transfer RNA genes in genomic sequence.</title>
        <authorList>
            <person name="Lowe T.M."/>
            <person name="Eddy S.R."/>
        </authorList>
    </citation>
    <scope>NUCLEOTIDE SEQUENCE [LARGE SCALE GENOMIC DNA]</scope>
</reference>